<evidence type="ECO:0000313" key="1">
    <source>
        <dbReference type="EMBL" id="MFC3580419.1"/>
    </source>
</evidence>
<dbReference type="Proteomes" id="UP001595713">
    <property type="component" value="Unassembled WGS sequence"/>
</dbReference>
<proteinExistence type="predicted"/>
<dbReference type="EMBL" id="JBHRXP010000004">
    <property type="protein sequence ID" value="MFC3580419.1"/>
    <property type="molecule type" value="Genomic_DNA"/>
</dbReference>
<comment type="caution">
    <text evidence="1">The sequence shown here is derived from an EMBL/GenBank/DDBJ whole genome shotgun (WGS) entry which is preliminary data.</text>
</comment>
<keyword evidence="2" id="KW-1185">Reference proteome</keyword>
<organism evidence="1 2">
    <name type="scientific">Sphingomonas hylomeconis</name>
    <dbReference type="NCBI Taxonomy" id="1395958"/>
    <lineage>
        <taxon>Bacteria</taxon>
        <taxon>Pseudomonadati</taxon>
        <taxon>Pseudomonadota</taxon>
        <taxon>Alphaproteobacteria</taxon>
        <taxon>Sphingomonadales</taxon>
        <taxon>Sphingomonadaceae</taxon>
        <taxon>Sphingomonas</taxon>
    </lineage>
</organism>
<gene>
    <name evidence="1" type="ORF">ACFONA_09615</name>
</gene>
<reference evidence="2" key="1">
    <citation type="journal article" date="2019" name="Int. J. Syst. Evol. Microbiol.">
        <title>The Global Catalogue of Microorganisms (GCM) 10K type strain sequencing project: providing services to taxonomists for standard genome sequencing and annotation.</title>
        <authorList>
            <consortium name="The Broad Institute Genomics Platform"/>
            <consortium name="The Broad Institute Genome Sequencing Center for Infectious Disease"/>
            <person name="Wu L."/>
            <person name="Ma J."/>
        </authorList>
    </citation>
    <scope>NUCLEOTIDE SEQUENCE [LARGE SCALE GENOMIC DNA]</scope>
    <source>
        <strain evidence="2">KCTC 42739</strain>
    </source>
</reference>
<dbReference type="RefSeq" id="WP_261295007.1">
    <property type="nucleotide sequence ID" value="NZ_JANQBK010000012.1"/>
</dbReference>
<evidence type="ECO:0000313" key="2">
    <source>
        <dbReference type="Proteomes" id="UP001595713"/>
    </source>
</evidence>
<sequence length="355" mass="39486">MRRRWRALTTVAILLAATVLVPVGYIELGCRAPLPTIPADRAWRSALAPAERRPEARSFLTYPEWHIVYEADAFARHLSSGAPPSGFAYGSQIGSFWTSYCAVNRVTRGSDAAGAAKVMIYTIGISYTIELAVKAAYERTLGQLFEWFGGWHSADDRYAAAVQTRYGTFMHETPWYRFPFGAALTGAWRTQEPVHHARHWERRFALSAEYGVKAGYAKLIDAATGATLGRDDLTLRFVTTAAPATIRAIDPRLRPVRTLAGGRLVVEAPRYQQFNTLLDKLAARRVPLIEIAGNRVIFVTLLVPARSASPAAIFDLPTERPGWRRLGVAVPVPRLFDLLRRTRAEGGSVEHVYDY</sequence>
<protein>
    <submittedName>
        <fullName evidence="1">Uncharacterized protein</fullName>
    </submittedName>
</protein>
<accession>A0ABV7STZ9</accession>
<name>A0ABV7STZ9_9SPHN</name>